<sequence>MKKQLLASIVLSALFSTTALAALSPQQEQQLEEINTFLKDNPETIAGLHTSLQQYLASKEQAEKAQADSQEWLYNNPAHPIMGNPESKNIIINFTDYNCPYCKRLEKALGQLVEEEKDLKVINVYVSFKQQKLDKIETNSALYAMNVWQQKPKAYTEVHDLLVAKSGLHTTRSLEAVAKRTGTEELLKSTPDLDSALASNHQIFSALGLTGTPTMIINGQFLPGYMPYDKLKDVVDQAF</sequence>
<gene>
    <name evidence="4" type="ORF">LZI70_18130</name>
</gene>
<dbReference type="EMBL" id="CP090615">
    <property type="protein sequence ID" value="UTT86274.1"/>
    <property type="molecule type" value="Genomic_DNA"/>
</dbReference>
<evidence type="ECO:0000256" key="1">
    <source>
        <dbReference type="ARBA" id="ARBA00023284"/>
    </source>
</evidence>
<proteinExistence type="predicted"/>
<evidence type="ECO:0000313" key="5">
    <source>
        <dbReference type="Proteomes" id="UP001059120"/>
    </source>
</evidence>
<dbReference type="PROSITE" id="PS00194">
    <property type="entry name" value="THIOREDOXIN_1"/>
    <property type="match status" value="1"/>
</dbReference>
<dbReference type="Pfam" id="PF13462">
    <property type="entry name" value="Thioredoxin_4"/>
    <property type="match status" value="1"/>
</dbReference>
<keyword evidence="2" id="KW-0732">Signal</keyword>
<dbReference type="PROSITE" id="PS51352">
    <property type="entry name" value="THIOREDOXIN_2"/>
    <property type="match status" value="1"/>
</dbReference>
<keyword evidence="1" id="KW-0676">Redox-active center</keyword>
<evidence type="ECO:0000259" key="3">
    <source>
        <dbReference type="PROSITE" id="PS51352"/>
    </source>
</evidence>
<dbReference type="Proteomes" id="UP001059120">
    <property type="component" value="Chromosome 2"/>
</dbReference>
<protein>
    <submittedName>
        <fullName evidence="4">DsbA family protein</fullName>
    </submittedName>
</protein>
<evidence type="ECO:0000256" key="2">
    <source>
        <dbReference type="SAM" id="SignalP"/>
    </source>
</evidence>
<keyword evidence="5" id="KW-1185">Reference proteome</keyword>
<dbReference type="CDD" id="cd03023">
    <property type="entry name" value="DsbA_Com1_like"/>
    <property type="match status" value="1"/>
</dbReference>
<dbReference type="PANTHER" id="PTHR35272:SF3">
    <property type="entry name" value="THIOL:DISULFIDE INTERCHANGE PROTEIN DSBC"/>
    <property type="match status" value="1"/>
</dbReference>
<dbReference type="RefSeq" id="WP_255232071.1">
    <property type="nucleotide sequence ID" value="NZ_CP090615.1"/>
</dbReference>
<feature type="chain" id="PRO_5047233530" evidence="2">
    <location>
        <begin position="22"/>
        <end position="239"/>
    </location>
</feature>
<feature type="domain" description="Thioredoxin" evidence="3">
    <location>
        <begin position="59"/>
        <end position="239"/>
    </location>
</feature>
<dbReference type="InterPro" id="IPR036249">
    <property type="entry name" value="Thioredoxin-like_sf"/>
</dbReference>
<dbReference type="SUPFAM" id="SSF52833">
    <property type="entry name" value="Thioredoxin-like"/>
    <property type="match status" value="1"/>
</dbReference>
<evidence type="ECO:0000313" key="4">
    <source>
        <dbReference type="EMBL" id="UTT86274.1"/>
    </source>
</evidence>
<dbReference type="InterPro" id="IPR012336">
    <property type="entry name" value="Thioredoxin-like_fold"/>
</dbReference>
<name>A0ABY5G7V5_VIBPE</name>
<dbReference type="InterPro" id="IPR051470">
    <property type="entry name" value="Thiol:disulfide_interchange"/>
</dbReference>
<dbReference type="InterPro" id="IPR013766">
    <property type="entry name" value="Thioredoxin_domain"/>
</dbReference>
<dbReference type="InterPro" id="IPR017937">
    <property type="entry name" value="Thioredoxin_CS"/>
</dbReference>
<reference evidence="4" key="1">
    <citation type="submission" date="2022-01" db="EMBL/GenBank/DDBJ databases">
        <title>Alginate degradation mechanism of Vibrio pelagius WXL662.</title>
        <authorList>
            <person name="He X."/>
        </authorList>
    </citation>
    <scope>NUCLEOTIDE SEQUENCE</scope>
    <source>
        <strain evidence="4">WXL662</strain>
    </source>
</reference>
<dbReference type="Gene3D" id="3.40.30.10">
    <property type="entry name" value="Glutaredoxin"/>
    <property type="match status" value="1"/>
</dbReference>
<feature type="signal peptide" evidence="2">
    <location>
        <begin position="1"/>
        <end position="21"/>
    </location>
</feature>
<organism evidence="4 5">
    <name type="scientific">Vibrio pelagius</name>
    <dbReference type="NCBI Taxonomy" id="28169"/>
    <lineage>
        <taxon>Bacteria</taxon>
        <taxon>Pseudomonadati</taxon>
        <taxon>Pseudomonadota</taxon>
        <taxon>Gammaproteobacteria</taxon>
        <taxon>Vibrionales</taxon>
        <taxon>Vibrionaceae</taxon>
        <taxon>Vibrio</taxon>
    </lineage>
</organism>
<accession>A0ABY5G7V5</accession>
<dbReference type="PANTHER" id="PTHR35272">
    <property type="entry name" value="THIOL:DISULFIDE INTERCHANGE PROTEIN DSBC-RELATED"/>
    <property type="match status" value="1"/>
</dbReference>